<dbReference type="FunFam" id="3.20.20.140:FF:000005">
    <property type="entry name" value="TatD family hydrolase"/>
    <property type="match status" value="1"/>
</dbReference>
<comment type="similarity">
    <text evidence="1">Belongs to the metallo-dependent hydrolases superfamily. TatD-type hydrolase family.</text>
</comment>
<dbReference type="OrthoDB" id="9810005at2"/>
<gene>
    <name evidence="5" type="ORF">I596_3165</name>
</gene>
<dbReference type="InterPro" id="IPR018228">
    <property type="entry name" value="DNase_TatD-rel_CS"/>
</dbReference>
<feature type="binding site" evidence="4">
    <location>
        <position position="152"/>
    </location>
    <ligand>
        <name>a divalent metal cation</name>
        <dbReference type="ChEBI" id="CHEBI:60240"/>
        <label>2</label>
    </ligand>
</feature>
<feature type="binding site" evidence="4">
    <location>
        <position position="93"/>
    </location>
    <ligand>
        <name>a divalent metal cation</name>
        <dbReference type="ChEBI" id="CHEBI:60240"/>
        <label>1</label>
    </ligand>
</feature>
<dbReference type="Pfam" id="PF01026">
    <property type="entry name" value="TatD_DNase"/>
    <property type="match status" value="1"/>
</dbReference>
<dbReference type="GO" id="GO:0016788">
    <property type="term" value="F:hydrolase activity, acting on ester bonds"/>
    <property type="evidence" value="ECO:0007669"/>
    <property type="project" value="InterPro"/>
</dbReference>
<dbReference type="PANTHER" id="PTHR46124">
    <property type="entry name" value="D-AMINOACYL-TRNA DEACYLASE"/>
    <property type="match status" value="1"/>
</dbReference>
<sequence length="254" mass="27720">MHALVDSHSHFDAPQFDPDRDEALARAHAAGVTRQIVPAIAAAGWSGLRRLCATPGLYAAYGLHPMYLAEHAPEHLDLLAEWVRRETPVAIGECGLDFFVEGLDAEAQRRYFTGQLELARASGLPVIVHARRAVDEVIATLRRIGNLRGVVHSFSGSEEQARQLWKLGFHLGIGGPVTYERAARLRRIVAAMPLGQLLLETDSPDQPGSGHRGERNEPAHLVEVLHVVAALRGEAPEEIARATTANAVRLFDLP</sequence>
<feature type="binding site" evidence="4">
    <location>
        <position position="202"/>
    </location>
    <ligand>
        <name>a divalent metal cation</name>
        <dbReference type="ChEBI" id="CHEBI:60240"/>
        <label>1</label>
    </ligand>
</feature>
<keyword evidence="3 5" id="KW-0378">Hydrolase</keyword>
<reference evidence="5 6" key="1">
    <citation type="submission" date="2016-04" db="EMBL/GenBank/DDBJ databases">
        <title>Complete genome sequence of Dokdonella koreensis DS-123T.</title>
        <authorList>
            <person name="Kim J.F."/>
            <person name="Lee H."/>
            <person name="Kwak M.-J."/>
        </authorList>
    </citation>
    <scope>NUCLEOTIDE SEQUENCE [LARGE SCALE GENOMIC DNA]</scope>
    <source>
        <strain evidence="5 6">DS-123</strain>
    </source>
</reference>
<keyword evidence="2 4" id="KW-0479">Metal-binding</keyword>
<dbReference type="RefSeq" id="WP_067649615.1">
    <property type="nucleotide sequence ID" value="NZ_CP015249.1"/>
</dbReference>
<organism evidence="5 6">
    <name type="scientific">Dokdonella koreensis DS-123</name>
    <dbReference type="NCBI Taxonomy" id="1300342"/>
    <lineage>
        <taxon>Bacteria</taxon>
        <taxon>Pseudomonadati</taxon>
        <taxon>Pseudomonadota</taxon>
        <taxon>Gammaproteobacteria</taxon>
        <taxon>Lysobacterales</taxon>
        <taxon>Rhodanobacteraceae</taxon>
        <taxon>Dokdonella</taxon>
    </lineage>
</organism>
<dbReference type="GO" id="GO:0046872">
    <property type="term" value="F:metal ion binding"/>
    <property type="evidence" value="ECO:0007669"/>
    <property type="project" value="UniProtKB-KW"/>
</dbReference>
<dbReference type="InterPro" id="IPR032466">
    <property type="entry name" value="Metal_Hydrolase"/>
</dbReference>
<dbReference type="CDD" id="cd01310">
    <property type="entry name" value="TatD_DNAse"/>
    <property type="match status" value="1"/>
</dbReference>
<dbReference type="Gene3D" id="3.20.20.140">
    <property type="entry name" value="Metal-dependent hydrolases"/>
    <property type="match status" value="1"/>
</dbReference>
<name>A0A160DWV3_9GAMM</name>
<dbReference type="PATRIC" id="fig|1300342.3.peg.3092"/>
<feature type="binding site" evidence="4">
    <location>
        <position position="8"/>
    </location>
    <ligand>
        <name>a divalent metal cation</name>
        <dbReference type="ChEBI" id="CHEBI:60240"/>
        <label>1</label>
    </ligand>
</feature>
<dbReference type="SUPFAM" id="SSF51556">
    <property type="entry name" value="Metallo-dependent hydrolases"/>
    <property type="match status" value="1"/>
</dbReference>
<dbReference type="PANTHER" id="PTHR46124:SF3">
    <property type="entry name" value="HYDROLASE"/>
    <property type="match status" value="1"/>
</dbReference>
<evidence type="ECO:0000313" key="6">
    <source>
        <dbReference type="Proteomes" id="UP000076830"/>
    </source>
</evidence>
<evidence type="ECO:0000256" key="2">
    <source>
        <dbReference type="ARBA" id="ARBA00022723"/>
    </source>
</evidence>
<accession>A0A160DWV3</accession>
<evidence type="ECO:0000256" key="3">
    <source>
        <dbReference type="ARBA" id="ARBA00022801"/>
    </source>
</evidence>
<proteinExistence type="inferred from homology"/>
<dbReference type="PROSITE" id="PS01137">
    <property type="entry name" value="TATD_1"/>
    <property type="match status" value="1"/>
</dbReference>
<evidence type="ECO:0000313" key="5">
    <source>
        <dbReference type="EMBL" id="ANB19155.1"/>
    </source>
</evidence>
<dbReference type="PIRSF" id="PIRSF005902">
    <property type="entry name" value="DNase_TatD"/>
    <property type="match status" value="1"/>
</dbReference>
<protein>
    <submittedName>
        <fullName evidence="5">Hydrolase, TatD family</fullName>
    </submittedName>
</protein>
<dbReference type="KEGG" id="dko:I596_3165"/>
<dbReference type="PROSITE" id="PS01090">
    <property type="entry name" value="TATD_2"/>
    <property type="match status" value="1"/>
</dbReference>
<dbReference type="Proteomes" id="UP000076830">
    <property type="component" value="Chromosome"/>
</dbReference>
<dbReference type="EMBL" id="CP015249">
    <property type="protein sequence ID" value="ANB19155.1"/>
    <property type="molecule type" value="Genomic_DNA"/>
</dbReference>
<dbReference type="GO" id="GO:0005829">
    <property type="term" value="C:cytosol"/>
    <property type="evidence" value="ECO:0007669"/>
    <property type="project" value="TreeGrafter"/>
</dbReference>
<feature type="binding site" evidence="4">
    <location>
        <position position="129"/>
    </location>
    <ligand>
        <name>a divalent metal cation</name>
        <dbReference type="ChEBI" id="CHEBI:60240"/>
        <label>2</label>
    </ligand>
</feature>
<dbReference type="AlphaFoldDB" id="A0A160DWV3"/>
<evidence type="ECO:0000256" key="1">
    <source>
        <dbReference type="ARBA" id="ARBA00009275"/>
    </source>
</evidence>
<keyword evidence="6" id="KW-1185">Reference proteome</keyword>
<dbReference type="InterPro" id="IPR001130">
    <property type="entry name" value="TatD-like"/>
</dbReference>
<feature type="binding site" evidence="4">
    <location>
        <position position="10"/>
    </location>
    <ligand>
        <name>a divalent metal cation</name>
        <dbReference type="ChEBI" id="CHEBI:60240"/>
        <label>1</label>
    </ligand>
</feature>
<evidence type="ECO:0000256" key="4">
    <source>
        <dbReference type="PIRSR" id="PIRSR005902-1"/>
    </source>
</evidence>
<dbReference type="STRING" id="1300342.I596_3165"/>